<keyword evidence="1" id="KW-0808">Transferase</keyword>
<dbReference type="SUPFAM" id="SSF53335">
    <property type="entry name" value="S-adenosyl-L-methionine-dependent methyltransferases"/>
    <property type="match status" value="1"/>
</dbReference>
<accession>E0UNB7</accession>
<dbReference type="KEGG" id="cyj:Cyan7822_6784"/>
<protein>
    <submittedName>
        <fullName evidence="1">DNA-methyltransferase</fullName>
    </submittedName>
</protein>
<sequence length="347" mass="39498">MYQLSLFDLIPDSNYKPSSTVNVPKINKLRKLADNLQRKIDDKLNPAIASQRVTRRRANIVASMRQDALKLQGIQSYLYAIADALLKGKLPQILSSINTVAQVEVLWSFGNEKWNHKNLEEVFCDEWYADYRKRLIQANITNINQLNSAIAAIKELSPPVKEDPIAVQIRQLEHSLIGYDIPGYFPTPDNICKQMVQLACLEPQMKVWEPGAGNGQIVETIKESVDVDLTVSEINPTLRQILTLKGFNVIAADCFTVKEKFNRILMNPPFSGEEIKHIYHAYSCLKDDGRLISIVPESITFRKNKIYQEFREWLDDKCVFNEALPKGSFLNSSRSTGVSTRILVIQK</sequence>
<keyword evidence="1" id="KW-0614">Plasmid</keyword>
<dbReference type="Proteomes" id="UP000008206">
    <property type="component" value="Plasmid Cy782203"/>
</dbReference>
<dbReference type="AlphaFoldDB" id="E0UNB7"/>
<dbReference type="PRINTS" id="PR00507">
    <property type="entry name" value="N12N6MTFRASE"/>
</dbReference>
<keyword evidence="2" id="KW-1185">Reference proteome</keyword>
<dbReference type="EMBL" id="CP002201">
    <property type="protein sequence ID" value="ADN18447.1"/>
    <property type="molecule type" value="Genomic_DNA"/>
</dbReference>
<dbReference type="GO" id="GO:0032259">
    <property type="term" value="P:methylation"/>
    <property type="evidence" value="ECO:0007669"/>
    <property type="project" value="UniProtKB-KW"/>
</dbReference>
<dbReference type="InterPro" id="IPR029063">
    <property type="entry name" value="SAM-dependent_MTases_sf"/>
</dbReference>
<evidence type="ECO:0000313" key="1">
    <source>
        <dbReference type="EMBL" id="ADN18447.1"/>
    </source>
</evidence>
<keyword evidence="1" id="KW-0489">Methyltransferase</keyword>
<evidence type="ECO:0000313" key="2">
    <source>
        <dbReference type="Proteomes" id="UP000008206"/>
    </source>
</evidence>
<dbReference type="GO" id="GO:0008168">
    <property type="term" value="F:methyltransferase activity"/>
    <property type="evidence" value="ECO:0007669"/>
    <property type="project" value="UniProtKB-KW"/>
</dbReference>
<dbReference type="Gene3D" id="3.40.50.150">
    <property type="entry name" value="Vaccinia Virus protein VP39"/>
    <property type="match status" value="1"/>
</dbReference>
<organism evidence="1 2">
    <name type="scientific">Gloeothece verrucosa (strain PCC 7822)</name>
    <name type="common">Cyanothece sp. (strain PCC 7822)</name>
    <dbReference type="NCBI Taxonomy" id="497965"/>
    <lineage>
        <taxon>Bacteria</taxon>
        <taxon>Bacillati</taxon>
        <taxon>Cyanobacteriota</taxon>
        <taxon>Cyanophyceae</taxon>
        <taxon>Oscillatoriophycideae</taxon>
        <taxon>Chroococcales</taxon>
        <taxon>Aphanothecaceae</taxon>
        <taxon>Gloeothece</taxon>
        <taxon>Gloeothece verrucosa</taxon>
    </lineage>
</organism>
<dbReference type="GO" id="GO:0003676">
    <property type="term" value="F:nucleic acid binding"/>
    <property type="evidence" value="ECO:0007669"/>
    <property type="project" value="InterPro"/>
</dbReference>
<reference evidence="2" key="1">
    <citation type="journal article" date="2011" name="MBio">
        <title>Novel metabolic attributes of the genus Cyanothece, comprising a group of unicellular nitrogen-fixing Cyanobacteria.</title>
        <authorList>
            <person name="Bandyopadhyay A."/>
            <person name="Elvitigala T."/>
            <person name="Welsh E."/>
            <person name="Stockel J."/>
            <person name="Liberton M."/>
            <person name="Min H."/>
            <person name="Sherman L.A."/>
            <person name="Pakrasi H.B."/>
        </authorList>
    </citation>
    <scope>NUCLEOTIDE SEQUENCE [LARGE SCALE GENOMIC DNA]</scope>
    <source>
        <strain evidence="2">PCC 7822</strain>
        <plasmid evidence="2">Cy782203</plasmid>
    </source>
</reference>
<proteinExistence type="predicted"/>
<geneLocation type="plasmid" evidence="1 2">
    <name>Cy782203</name>
</geneLocation>
<dbReference type="HOGENOM" id="CLU_888350_0_0_3"/>
<dbReference type="OrthoDB" id="32195at2"/>
<name>E0UNB7_GLOV7</name>
<dbReference type="RefSeq" id="WP_013325573.1">
    <property type="nucleotide sequence ID" value="NC_014502.1"/>
</dbReference>
<dbReference type="PROSITE" id="PS00092">
    <property type="entry name" value="N6_MTASE"/>
    <property type="match status" value="1"/>
</dbReference>
<dbReference type="CDD" id="cd02440">
    <property type="entry name" value="AdoMet_MTases"/>
    <property type="match status" value="1"/>
</dbReference>
<gene>
    <name evidence="1" type="ordered locus">Cyan7822_6784</name>
</gene>
<dbReference type="InterPro" id="IPR002052">
    <property type="entry name" value="DNA_methylase_N6_adenine_CS"/>
</dbReference>